<accession>A0AAW0VW03</accession>
<reference evidence="3 4" key="1">
    <citation type="journal article" date="2024" name="BMC Genomics">
        <title>Genome assembly of redclaw crayfish (Cherax quadricarinatus) provides insights into its immune adaptation and hypoxia tolerance.</title>
        <authorList>
            <person name="Liu Z."/>
            <person name="Zheng J."/>
            <person name="Li H."/>
            <person name="Fang K."/>
            <person name="Wang S."/>
            <person name="He J."/>
            <person name="Zhou D."/>
            <person name="Weng S."/>
            <person name="Chi M."/>
            <person name="Gu Z."/>
            <person name="He J."/>
            <person name="Li F."/>
            <person name="Wang M."/>
        </authorList>
    </citation>
    <scope>NUCLEOTIDE SEQUENCE [LARGE SCALE GENOMIC DNA]</scope>
    <source>
        <strain evidence="3">ZL_2023a</strain>
    </source>
</reference>
<feature type="signal peptide" evidence="1">
    <location>
        <begin position="1"/>
        <end position="26"/>
    </location>
</feature>
<dbReference type="AlphaFoldDB" id="A0AAW0VW03"/>
<sequence length="876" mass="98954">MILRSKIMMACKLLCFLLAVVIVVHSRGPLTRKVSSPQPFFPRHSLVSDFYTGDVAKLTERLLGADLSLVVYYAPWDRDSQHLRWEMEKAARYHHEQIYFAAVNCWHPNSECKTRYKIRTYPAIVLHVRSVSGTETKALAYGGPRDAGHIIRFLSRALHPLTHVASHADLARLQMEHNAVVLGYYDFSTVKQLPRGFISYYLASLRSLQHHKTSAIAWGVVTNHKVATALSFNETRSVHLVLWNTTLVFTNAASSNSEGMSNWVNKWVDETTIWVDIPGTKSMALHSVLQKGPTLILFTPDNPYHTVNDPFTVLREISLDYSNCNQSSRVSNLARYLSSLRAKSRIQLRQAERVCRSYLQNQLHILHLSKQQFNSKDETCCGSEPSSEAGTTTGDQQSKVCDMCTHPTRTLTTPEELCTNPISWEEDSGLLHHVNKLMTVFSDSCRHLMLQYSPWEHYSVCCQRNNTLAKAKSSYIPHTPEKKEAFDVGSGHPDDRIEKLVALAAEDQCKRLFHGSLVAPHSFVKDQHPAPDITGLGCKTNKTLTFVAVDSLRHGDVAEKLGVNLTTREPQKTAAVIVDVAREAHFIMDASLSKLTLANFIINYTHGLLDRILVTGHVDTNRCKPSQICIQELTSENYLKFTQEMGKMVVVLHYSSNCAACTTVGHVFMTVAHMARHIPNITFARINILTNTLPWNLYFQTLPSIIVHPHYRKSDSSVFDSTLPLTPANLMSFLVSNLDPSHRLSLALSTCRDDCHEQVVQAAAVATTQLHHLMTVTTTKLQDVLHRLVKLKETPHEIPHWENHYQILVHTKHLLVRDIKTQRVKLNHLNQVQKLVPSNSNKLLIESDLLKSLQYIIQSKSNSKKTLESSTLHNEL</sequence>
<keyword evidence="1" id="KW-0732">Signal</keyword>
<keyword evidence="4" id="KW-1185">Reference proteome</keyword>
<evidence type="ECO:0000256" key="1">
    <source>
        <dbReference type="SAM" id="SignalP"/>
    </source>
</evidence>
<gene>
    <name evidence="3" type="ORF">OTU49_012899</name>
</gene>
<name>A0AAW0VW03_CHEQU</name>
<organism evidence="3 4">
    <name type="scientific">Cherax quadricarinatus</name>
    <name type="common">Australian red claw crayfish</name>
    <dbReference type="NCBI Taxonomy" id="27406"/>
    <lineage>
        <taxon>Eukaryota</taxon>
        <taxon>Metazoa</taxon>
        <taxon>Ecdysozoa</taxon>
        <taxon>Arthropoda</taxon>
        <taxon>Crustacea</taxon>
        <taxon>Multicrustacea</taxon>
        <taxon>Malacostraca</taxon>
        <taxon>Eumalacostraca</taxon>
        <taxon>Eucarida</taxon>
        <taxon>Decapoda</taxon>
        <taxon>Pleocyemata</taxon>
        <taxon>Astacidea</taxon>
        <taxon>Parastacoidea</taxon>
        <taxon>Parastacidae</taxon>
        <taxon>Cherax</taxon>
    </lineage>
</organism>
<feature type="domain" description="Thioredoxin" evidence="2">
    <location>
        <begin position="65"/>
        <end position="154"/>
    </location>
</feature>
<evidence type="ECO:0000313" key="3">
    <source>
        <dbReference type="EMBL" id="KAK8721187.1"/>
    </source>
</evidence>
<dbReference type="PANTHER" id="PTHR46497:SF1">
    <property type="entry name" value="THIOREDOXIN DOMAIN-CONTAINING PROTEIN 11"/>
    <property type="match status" value="1"/>
</dbReference>
<dbReference type="InterPro" id="IPR013766">
    <property type="entry name" value="Thioredoxin_domain"/>
</dbReference>
<dbReference type="EMBL" id="JARKIK010000116">
    <property type="protein sequence ID" value="KAK8721188.1"/>
    <property type="molecule type" value="Genomic_DNA"/>
</dbReference>
<protein>
    <recommendedName>
        <fullName evidence="2">Thioredoxin domain-containing protein</fullName>
    </recommendedName>
</protein>
<dbReference type="PANTHER" id="PTHR46497">
    <property type="entry name" value="THIOREDOXIN DOMAIN-CONTAINING PROTEIN 11"/>
    <property type="match status" value="1"/>
</dbReference>
<evidence type="ECO:0000313" key="4">
    <source>
        <dbReference type="Proteomes" id="UP001445076"/>
    </source>
</evidence>
<dbReference type="SUPFAM" id="SSF52833">
    <property type="entry name" value="Thioredoxin-like"/>
    <property type="match status" value="2"/>
</dbReference>
<evidence type="ECO:0000259" key="2">
    <source>
        <dbReference type="Pfam" id="PF00085"/>
    </source>
</evidence>
<dbReference type="InterPro" id="IPR052792">
    <property type="entry name" value="Thioredoxin_dom-contain_11"/>
</dbReference>
<feature type="chain" id="PRO_5044717249" description="Thioredoxin domain-containing protein" evidence="1">
    <location>
        <begin position="27"/>
        <end position="876"/>
    </location>
</feature>
<dbReference type="InterPro" id="IPR036249">
    <property type="entry name" value="Thioredoxin-like_sf"/>
</dbReference>
<dbReference type="EMBL" id="JARKIK010000116">
    <property type="protein sequence ID" value="KAK8721187.1"/>
    <property type="molecule type" value="Genomic_DNA"/>
</dbReference>
<dbReference type="Gene3D" id="3.40.30.10">
    <property type="entry name" value="Glutaredoxin"/>
    <property type="match status" value="2"/>
</dbReference>
<reference evidence="3" key="2">
    <citation type="submission" date="2024-01" db="EMBL/GenBank/DDBJ databases">
        <authorList>
            <person name="He J."/>
            <person name="Wang M."/>
            <person name="Zheng J."/>
            <person name="Liu Z."/>
        </authorList>
    </citation>
    <scope>NUCLEOTIDE SEQUENCE</scope>
    <source>
        <strain evidence="3">ZL_2023a</strain>
        <tissue evidence="3">Muscle</tissue>
    </source>
</reference>
<dbReference type="Pfam" id="PF00085">
    <property type="entry name" value="Thioredoxin"/>
    <property type="match status" value="1"/>
</dbReference>
<dbReference type="Proteomes" id="UP001445076">
    <property type="component" value="Unassembled WGS sequence"/>
</dbReference>
<dbReference type="EMBL" id="JARKIK010000116">
    <property type="protein sequence ID" value="KAK8721189.1"/>
    <property type="molecule type" value="Genomic_DNA"/>
</dbReference>
<comment type="caution">
    <text evidence="3">The sequence shown here is derived from an EMBL/GenBank/DDBJ whole genome shotgun (WGS) entry which is preliminary data.</text>
</comment>
<proteinExistence type="predicted"/>